<dbReference type="AlphaFoldDB" id="A0A1S1PT89"/>
<comment type="caution">
    <text evidence="3">The sequence shown here is derived from an EMBL/GenBank/DDBJ whole genome shotgun (WGS) entry which is preliminary data.</text>
</comment>
<name>A0A1S1PT89_9ACTN</name>
<accession>A0A1S1PT89</accession>
<dbReference type="RefSeq" id="WP_071065666.1">
    <property type="nucleotide sequence ID" value="NZ_MAXA01000236.1"/>
</dbReference>
<dbReference type="Proteomes" id="UP000179769">
    <property type="component" value="Unassembled WGS sequence"/>
</dbReference>
<protein>
    <recommendedName>
        <fullName evidence="5">DNA-binding protein</fullName>
    </recommendedName>
</protein>
<dbReference type="InterPro" id="IPR012340">
    <property type="entry name" value="NA-bd_OB-fold"/>
</dbReference>
<keyword evidence="4" id="KW-1185">Reference proteome</keyword>
<gene>
    <name evidence="3" type="ORF">BBK14_23300</name>
</gene>
<evidence type="ECO:0000259" key="2">
    <source>
        <dbReference type="Pfam" id="PF12172"/>
    </source>
</evidence>
<dbReference type="Gene3D" id="6.10.30.10">
    <property type="match status" value="1"/>
</dbReference>
<dbReference type="PANTHER" id="PTHR34075:SF5">
    <property type="entry name" value="BLR3430 PROTEIN"/>
    <property type="match status" value="1"/>
</dbReference>
<feature type="domain" description="ChsH2 rubredoxin-like zinc ribbon" evidence="2">
    <location>
        <begin position="16"/>
        <end position="50"/>
    </location>
</feature>
<evidence type="ECO:0000259" key="1">
    <source>
        <dbReference type="Pfam" id="PF01796"/>
    </source>
</evidence>
<organism evidence="3 4">
    <name type="scientific">Parafrankia soli</name>
    <dbReference type="NCBI Taxonomy" id="2599596"/>
    <lineage>
        <taxon>Bacteria</taxon>
        <taxon>Bacillati</taxon>
        <taxon>Actinomycetota</taxon>
        <taxon>Actinomycetes</taxon>
        <taxon>Frankiales</taxon>
        <taxon>Frankiaceae</taxon>
        <taxon>Parafrankia</taxon>
    </lineage>
</organism>
<dbReference type="EMBL" id="MAXA01000236">
    <property type="protein sequence ID" value="OHV24125.1"/>
    <property type="molecule type" value="Genomic_DNA"/>
</dbReference>
<dbReference type="InterPro" id="IPR022002">
    <property type="entry name" value="ChsH2_Znr"/>
</dbReference>
<evidence type="ECO:0000313" key="3">
    <source>
        <dbReference type="EMBL" id="OHV24125.1"/>
    </source>
</evidence>
<dbReference type="OrthoDB" id="7470921at2"/>
<evidence type="ECO:0008006" key="5">
    <source>
        <dbReference type="Google" id="ProtNLM"/>
    </source>
</evidence>
<evidence type="ECO:0000313" key="4">
    <source>
        <dbReference type="Proteomes" id="UP000179769"/>
    </source>
</evidence>
<dbReference type="InterPro" id="IPR002878">
    <property type="entry name" value="ChsH2_C"/>
</dbReference>
<dbReference type="Pfam" id="PF12172">
    <property type="entry name" value="zf-ChsH2"/>
    <property type="match status" value="1"/>
</dbReference>
<dbReference type="InterPro" id="IPR052513">
    <property type="entry name" value="Thioester_dehydratase-like"/>
</dbReference>
<dbReference type="PANTHER" id="PTHR34075">
    <property type="entry name" value="BLR3430 PROTEIN"/>
    <property type="match status" value="1"/>
</dbReference>
<sequence length="143" mass="15385">MTRSTPTPSELSVEFWSAAAKHRLLVPYCGGCGIRYFPPERLCPGCGEPGWHYVESTGTGRVVAHTVVHRALSPDFATPFVLATVEVDGEWTMLTNIVDCDPDQVAVGLPVRVRFLDCEGGALPCFAPESSAGSPPDRTGQRP</sequence>
<proteinExistence type="predicted"/>
<dbReference type="Pfam" id="PF01796">
    <property type="entry name" value="OB_ChsH2_C"/>
    <property type="match status" value="1"/>
</dbReference>
<dbReference type="SUPFAM" id="SSF50249">
    <property type="entry name" value="Nucleic acid-binding proteins"/>
    <property type="match status" value="1"/>
</dbReference>
<reference evidence="4" key="1">
    <citation type="submission" date="2016-07" db="EMBL/GenBank/DDBJ databases">
        <title>Frankia sp. NRRL B-16219 Genome sequencing.</title>
        <authorList>
            <person name="Ghodhbane-Gtari F."/>
            <person name="Swanson E."/>
            <person name="Gueddou A."/>
            <person name="Louati M."/>
            <person name="Nouioui I."/>
            <person name="Hezbri K."/>
            <person name="Abebe-Akele F."/>
            <person name="Simpson S."/>
            <person name="Morris K."/>
            <person name="Thomas K."/>
            <person name="Gtari M."/>
            <person name="Tisa L.S."/>
        </authorList>
    </citation>
    <scope>NUCLEOTIDE SEQUENCE [LARGE SCALE GENOMIC DNA]</scope>
    <source>
        <strain evidence="4">NRRL B-16219</strain>
    </source>
</reference>
<feature type="domain" description="ChsH2 C-terminal OB-fold" evidence="1">
    <location>
        <begin position="53"/>
        <end position="115"/>
    </location>
</feature>